<gene>
    <name evidence="1" type="ORF">LCGC14_3030630</name>
</gene>
<proteinExistence type="predicted"/>
<feature type="non-terminal residue" evidence="1">
    <location>
        <position position="1"/>
    </location>
</feature>
<name>A0A0F8ZIM8_9ZZZZ</name>
<evidence type="ECO:0000313" key="1">
    <source>
        <dbReference type="EMBL" id="KKK59811.1"/>
    </source>
</evidence>
<organism evidence="1">
    <name type="scientific">marine sediment metagenome</name>
    <dbReference type="NCBI Taxonomy" id="412755"/>
    <lineage>
        <taxon>unclassified sequences</taxon>
        <taxon>metagenomes</taxon>
        <taxon>ecological metagenomes</taxon>
    </lineage>
</organism>
<accession>A0A0F8ZIM8</accession>
<evidence type="ECO:0008006" key="2">
    <source>
        <dbReference type="Google" id="ProtNLM"/>
    </source>
</evidence>
<protein>
    <recommendedName>
        <fullName evidence="2">Glycoside hydrolase 123 C-terminal domain-containing protein</fullName>
    </recommendedName>
</protein>
<reference evidence="1" key="1">
    <citation type="journal article" date="2015" name="Nature">
        <title>Complex archaea that bridge the gap between prokaryotes and eukaryotes.</title>
        <authorList>
            <person name="Spang A."/>
            <person name="Saw J.H."/>
            <person name="Jorgensen S.L."/>
            <person name="Zaremba-Niedzwiedzka K."/>
            <person name="Martijn J."/>
            <person name="Lind A.E."/>
            <person name="van Eijk R."/>
            <person name="Schleper C."/>
            <person name="Guy L."/>
            <person name="Ettema T.J."/>
        </authorList>
    </citation>
    <scope>NUCLEOTIDE SEQUENCE</scope>
</reference>
<comment type="caution">
    <text evidence="1">The sequence shown here is derived from an EMBL/GenBank/DDBJ whole genome shotgun (WGS) entry which is preliminary data.</text>
</comment>
<dbReference type="EMBL" id="LAZR01063280">
    <property type="protein sequence ID" value="KKK59811.1"/>
    <property type="molecule type" value="Genomic_DNA"/>
</dbReference>
<sequence>KLNARAEAPFYRATIPGMWRARGDGELALKIERQFYLMAREHRFIPYVYDVYPTIKGKGADIEVDWTDYDKRYGAYLDGSAYPDRIPIQHWNVPVDTYWPGPRGGANKDPKTYYGRLEKVLRAFDEHFEEKKWNPRMYVFFQGLDEPSTEGKYKQIIELAKVVHRASKRIKMRHDFYTAFSDAPGMIDRFKGHIDIWNISGCFYDVKALQARQALGEEAWFYQGSEPWIGSENLDNEAIGLRTWAWIAWKYRVDCWHNWCSGRWGGENLLLWPNNSGSRSAWRPNHNGVMIFPGKYFGADEMFGSVRLKAYRRGNTDSTWPSIGFPY</sequence>
<dbReference type="AlphaFoldDB" id="A0A0F8ZIM8"/>